<name>A0A562RDR2_9BURK</name>
<protein>
    <submittedName>
        <fullName evidence="3">TPR repeat protein</fullName>
    </submittedName>
</protein>
<dbReference type="Proteomes" id="UP000318431">
    <property type="component" value="Unassembled WGS sequence"/>
</dbReference>
<evidence type="ECO:0000313" key="4">
    <source>
        <dbReference type="Proteomes" id="UP000318431"/>
    </source>
</evidence>
<dbReference type="InterPro" id="IPR011990">
    <property type="entry name" value="TPR-like_helical_dom_sf"/>
</dbReference>
<feature type="signal peptide" evidence="2">
    <location>
        <begin position="1"/>
        <end position="24"/>
    </location>
</feature>
<dbReference type="SUPFAM" id="SSF81901">
    <property type="entry name" value="HCP-like"/>
    <property type="match status" value="1"/>
</dbReference>
<reference evidence="3 4" key="1">
    <citation type="journal article" date="2015" name="Stand. Genomic Sci.">
        <title>Genomic Encyclopedia of Bacterial and Archaeal Type Strains, Phase III: the genomes of soil and plant-associated and newly described type strains.</title>
        <authorList>
            <person name="Whitman W.B."/>
            <person name="Woyke T."/>
            <person name="Klenk H.P."/>
            <person name="Zhou Y."/>
            <person name="Lilburn T.G."/>
            <person name="Beck B.J."/>
            <person name="De Vos P."/>
            <person name="Vandamme P."/>
            <person name="Eisen J.A."/>
            <person name="Garrity G."/>
            <person name="Hugenholtz P."/>
            <person name="Kyrpides N.C."/>
        </authorList>
    </citation>
    <scope>NUCLEOTIDE SEQUENCE [LARGE SCALE GENOMIC DNA]</scope>
    <source>
        <strain evidence="3 4">CGMCC 1.10822</strain>
    </source>
</reference>
<gene>
    <name evidence="3" type="ORF">IP91_02364</name>
</gene>
<keyword evidence="4" id="KW-1185">Reference proteome</keyword>
<feature type="region of interest" description="Disordered" evidence="1">
    <location>
        <begin position="98"/>
        <end position="127"/>
    </location>
</feature>
<organism evidence="3 4">
    <name type="scientific">Pseudoduganella lurida</name>
    <dbReference type="NCBI Taxonomy" id="1036180"/>
    <lineage>
        <taxon>Bacteria</taxon>
        <taxon>Pseudomonadati</taxon>
        <taxon>Pseudomonadota</taxon>
        <taxon>Betaproteobacteria</taxon>
        <taxon>Burkholderiales</taxon>
        <taxon>Oxalobacteraceae</taxon>
        <taxon>Telluria group</taxon>
        <taxon>Pseudoduganella</taxon>
    </lineage>
</organism>
<dbReference type="OrthoDB" id="8735072at2"/>
<dbReference type="SMART" id="SM00671">
    <property type="entry name" value="SEL1"/>
    <property type="match status" value="7"/>
</dbReference>
<dbReference type="InterPro" id="IPR050767">
    <property type="entry name" value="Sel1_AlgK"/>
</dbReference>
<dbReference type="PANTHER" id="PTHR11102:SF160">
    <property type="entry name" value="ERAD-ASSOCIATED E3 UBIQUITIN-PROTEIN LIGASE COMPONENT HRD3"/>
    <property type="match status" value="1"/>
</dbReference>
<evidence type="ECO:0000313" key="3">
    <source>
        <dbReference type="EMBL" id="TWI66546.1"/>
    </source>
</evidence>
<evidence type="ECO:0000256" key="2">
    <source>
        <dbReference type="SAM" id="SignalP"/>
    </source>
</evidence>
<dbReference type="Gene3D" id="1.25.40.10">
    <property type="entry name" value="Tetratricopeptide repeat domain"/>
    <property type="match status" value="2"/>
</dbReference>
<dbReference type="AlphaFoldDB" id="A0A562RDR2"/>
<feature type="chain" id="PRO_5022011620" evidence="2">
    <location>
        <begin position="25"/>
        <end position="503"/>
    </location>
</feature>
<sequence>MLALNRIAGTLVLPALLLLQPASAQQQEAQAATPSVTVSGKRQAADASEFLAARSRVLGRKYASSCNFMSAYNPNEDDIVLNYMRDFNLRADGANPIASAGAPGPEVLRDSSPYGDAESGAYNTMPGTGAPAETAAVDPMAPAVKCSGADRAFAAGRNYIARKDKTLDQAIAAYEKGDYKEAMAKFRENYNKLGYDISALMIGKMTLQGLGTPADTTQAVTWLRKVTDARFSPSDRMKFDPRDPSAMSERAEAAMLLAKLHLAGAGVRKDARAAREFYELAADAGYVPATSMLGLGYLSGFAGERNPSKAVKYLKEAAEAGYVPAMYQLGRAYYTGEDGVTKDLKLAGAWFAAAAKQGHAGAQYAAGRMYDLGESVAPDQQRAIAFYKDAAVKGVPAAQNALATYFYTGEIVEKNPATARKLFNAAAMGGQRDAMFNLAVMTSTGEGGPKDLSMAYVWYSLAQASGHPNAGAALKEVAPRLSKEDLAKADAILKPAARTALTK</sequence>
<proteinExistence type="predicted"/>
<accession>A0A562RDR2</accession>
<keyword evidence="2" id="KW-0732">Signal</keyword>
<dbReference type="RefSeq" id="WP_145649159.1">
    <property type="nucleotide sequence ID" value="NZ_VLLB01000003.1"/>
</dbReference>
<evidence type="ECO:0000256" key="1">
    <source>
        <dbReference type="SAM" id="MobiDB-lite"/>
    </source>
</evidence>
<dbReference type="EMBL" id="VLLB01000003">
    <property type="protein sequence ID" value="TWI66546.1"/>
    <property type="molecule type" value="Genomic_DNA"/>
</dbReference>
<dbReference type="PANTHER" id="PTHR11102">
    <property type="entry name" value="SEL-1-LIKE PROTEIN"/>
    <property type="match status" value="1"/>
</dbReference>
<comment type="caution">
    <text evidence="3">The sequence shown here is derived from an EMBL/GenBank/DDBJ whole genome shotgun (WGS) entry which is preliminary data.</text>
</comment>
<dbReference type="Pfam" id="PF08238">
    <property type="entry name" value="Sel1"/>
    <property type="match status" value="7"/>
</dbReference>
<dbReference type="InterPro" id="IPR006597">
    <property type="entry name" value="Sel1-like"/>
</dbReference>